<dbReference type="AlphaFoldDB" id="A0A8J4UAT9"/>
<evidence type="ECO:0000313" key="2">
    <source>
        <dbReference type="EMBL" id="KAF5904603.1"/>
    </source>
</evidence>
<proteinExistence type="predicted"/>
<gene>
    <name evidence="2" type="ORF">DAT39_005765</name>
</gene>
<organism evidence="2 3">
    <name type="scientific">Clarias magur</name>
    <name type="common">Asian catfish</name>
    <name type="synonym">Macropteronotus magur</name>
    <dbReference type="NCBI Taxonomy" id="1594786"/>
    <lineage>
        <taxon>Eukaryota</taxon>
        <taxon>Metazoa</taxon>
        <taxon>Chordata</taxon>
        <taxon>Craniata</taxon>
        <taxon>Vertebrata</taxon>
        <taxon>Euteleostomi</taxon>
        <taxon>Actinopterygii</taxon>
        <taxon>Neopterygii</taxon>
        <taxon>Teleostei</taxon>
        <taxon>Ostariophysi</taxon>
        <taxon>Siluriformes</taxon>
        <taxon>Clariidae</taxon>
        <taxon>Clarias</taxon>
    </lineage>
</organism>
<evidence type="ECO:0000256" key="1">
    <source>
        <dbReference type="SAM" id="MobiDB-lite"/>
    </source>
</evidence>
<reference evidence="2" key="1">
    <citation type="submission" date="2020-07" db="EMBL/GenBank/DDBJ databases">
        <title>Clarias magur genome sequencing, assembly and annotation.</title>
        <authorList>
            <person name="Kushwaha B."/>
            <person name="Kumar R."/>
            <person name="Das P."/>
            <person name="Joshi C.G."/>
            <person name="Kumar D."/>
            <person name="Nagpure N.S."/>
            <person name="Pandey M."/>
            <person name="Agarwal S."/>
            <person name="Srivastava S."/>
            <person name="Singh M."/>
            <person name="Sahoo L."/>
            <person name="Jayasankar P."/>
            <person name="Meher P.K."/>
            <person name="Koringa P.G."/>
            <person name="Iquebal M.A."/>
            <person name="Das S.P."/>
            <person name="Bit A."/>
            <person name="Patnaik S."/>
            <person name="Patel N."/>
            <person name="Shah T.M."/>
            <person name="Hinsu A."/>
            <person name="Jena J.K."/>
        </authorList>
    </citation>
    <scope>NUCLEOTIDE SEQUENCE</scope>
    <source>
        <strain evidence="2">CIFAMagur01</strain>
        <tissue evidence="2">Testis</tissue>
    </source>
</reference>
<accession>A0A8J4UAT9</accession>
<sequence>MSCKKSLTECINVNQRGTREEQQTREAEEHRAECVLVLEAFWHALLRSSGSNTHSRIPNMIRPLGTHLGKLG</sequence>
<name>A0A8J4UAT9_CLAMG</name>
<dbReference type="EMBL" id="QNUK01000055">
    <property type="protein sequence ID" value="KAF5904603.1"/>
    <property type="molecule type" value="Genomic_DNA"/>
</dbReference>
<protein>
    <submittedName>
        <fullName evidence="2">Uncharacterized protein</fullName>
    </submittedName>
</protein>
<comment type="caution">
    <text evidence="2">The sequence shown here is derived from an EMBL/GenBank/DDBJ whole genome shotgun (WGS) entry which is preliminary data.</text>
</comment>
<dbReference type="Proteomes" id="UP000727407">
    <property type="component" value="Unassembled WGS sequence"/>
</dbReference>
<keyword evidence="3" id="KW-1185">Reference proteome</keyword>
<evidence type="ECO:0000313" key="3">
    <source>
        <dbReference type="Proteomes" id="UP000727407"/>
    </source>
</evidence>
<feature type="region of interest" description="Disordered" evidence="1">
    <location>
        <begin position="51"/>
        <end position="72"/>
    </location>
</feature>